<dbReference type="EMBL" id="SOSA01000070">
    <property type="protein sequence ID" value="THC97574.1"/>
    <property type="molecule type" value="Genomic_DNA"/>
</dbReference>
<gene>
    <name evidence="1" type="ORF">EYZ11_002929</name>
</gene>
<dbReference type="AlphaFoldDB" id="A0A4V3UQ40"/>
<dbReference type="VEuPathDB" id="FungiDB:EYZ11_002929"/>
<proteinExistence type="predicted"/>
<sequence length="131" mass="14805">MLIYPFPTALYLIGKMFNVGKRPLAIYANSHILGPIKDHLDMAGEKCIPVSITASKVLKAAVLIGTVCEVTDHEKKWSALENIGDVLPLQWENARRVRDYEYKMMRALRVAIDLDKSHMHASGPSWNRMRG</sequence>
<dbReference type="Proteomes" id="UP000308092">
    <property type="component" value="Unassembled WGS sequence"/>
</dbReference>
<evidence type="ECO:0000313" key="2">
    <source>
        <dbReference type="Proteomes" id="UP000308092"/>
    </source>
</evidence>
<protein>
    <submittedName>
        <fullName evidence="1">Uncharacterized protein</fullName>
    </submittedName>
</protein>
<reference evidence="1 2" key="1">
    <citation type="submission" date="2019-03" db="EMBL/GenBank/DDBJ databases">
        <title>The genome sequence of a newly discovered highly antifungal drug resistant Aspergillus species, Aspergillus tanneri NIH 1004.</title>
        <authorList>
            <person name="Mounaud S."/>
            <person name="Singh I."/>
            <person name="Joardar V."/>
            <person name="Pakala S."/>
            <person name="Pakala S."/>
            <person name="Venepally P."/>
            <person name="Hoover J."/>
            <person name="Nierman W."/>
            <person name="Chung J."/>
            <person name="Losada L."/>
        </authorList>
    </citation>
    <scope>NUCLEOTIDE SEQUENCE [LARGE SCALE GENOMIC DNA]</scope>
    <source>
        <strain evidence="1 2">NIH1004</strain>
    </source>
</reference>
<keyword evidence="2" id="KW-1185">Reference proteome</keyword>
<organism evidence="1 2">
    <name type="scientific">Aspergillus tanneri</name>
    <dbReference type="NCBI Taxonomy" id="1220188"/>
    <lineage>
        <taxon>Eukaryota</taxon>
        <taxon>Fungi</taxon>
        <taxon>Dikarya</taxon>
        <taxon>Ascomycota</taxon>
        <taxon>Pezizomycotina</taxon>
        <taxon>Eurotiomycetes</taxon>
        <taxon>Eurotiomycetidae</taxon>
        <taxon>Eurotiales</taxon>
        <taxon>Aspergillaceae</taxon>
        <taxon>Aspergillus</taxon>
        <taxon>Aspergillus subgen. Circumdati</taxon>
    </lineage>
</organism>
<name>A0A4V3UQ40_9EURO</name>
<comment type="caution">
    <text evidence="1">The sequence shown here is derived from an EMBL/GenBank/DDBJ whole genome shotgun (WGS) entry which is preliminary data.</text>
</comment>
<evidence type="ECO:0000313" key="1">
    <source>
        <dbReference type="EMBL" id="THC97574.1"/>
    </source>
</evidence>
<accession>A0A4V3UQ40</accession>